<dbReference type="Pfam" id="PF19291">
    <property type="entry name" value="TREH_N"/>
    <property type="match status" value="1"/>
</dbReference>
<dbReference type="EMBL" id="RJLN01000012">
    <property type="protein sequence ID" value="RNM00337.1"/>
    <property type="molecule type" value="Genomic_DNA"/>
</dbReference>
<keyword evidence="4" id="KW-0378">Hydrolase</keyword>
<accession>A0ABX9WM22</accession>
<dbReference type="Gene3D" id="1.50.10.10">
    <property type="match status" value="1"/>
</dbReference>
<name>A0ABX9WM22_9ACTN</name>
<reference evidence="4 5" key="1">
    <citation type="submission" date="2018-11" db="EMBL/GenBank/DDBJ databases">
        <title>Micromonospora sp. PPF5-17, a new actinomycetes isolated from a hot spring soil.</title>
        <authorList>
            <person name="Thawai C."/>
        </authorList>
    </citation>
    <scope>NUCLEOTIDE SEQUENCE [LARGE SCALE GENOMIC DNA]</scope>
    <source>
        <strain evidence="4 5">PPF5-17</strain>
    </source>
</reference>
<dbReference type="InterPro" id="IPR045582">
    <property type="entry name" value="Trehalase-like_N"/>
</dbReference>
<dbReference type="Pfam" id="PF00723">
    <property type="entry name" value="Glyco_hydro_15"/>
    <property type="match status" value="1"/>
</dbReference>
<comment type="caution">
    <text evidence="4">The sequence shown here is derived from an EMBL/GenBank/DDBJ whole genome shotgun (WGS) entry which is preliminary data.</text>
</comment>
<evidence type="ECO:0000313" key="5">
    <source>
        <dbReference type="Proteomes" id="UP000280698"/>
    </source>
</evidence>
<evidence type="ECO:0000313" key="4">
    <source>
        <dbReference type="EMBL" id="RNM00337.1"/>
    </source>
</evidence>
<proteinExistence type="predicted"/>
<dbReference type="PANTHER" id="PTHR31616">
    <property type="entry name" value="TREHALASE"/>
    <property type="match status" value="1"/>
</dbReference>
<dbReference type="PANTHER" id="PTHR31616:SF10">
    <property type="entry name" value="TREHALASE"/>
    <property type="match status" value="1"/>
</dbReference>
<evidence type="ECO:0000259" key="3">
    <source>
        <dbReference type="Pfam" id="PF19291"/>
    </source>
</evidence>
<dbReference type="SUPFAM" id="SSF48208">
    <property type="entry name" value="Six-hairpin glycosidases"/>
    <property type="match status" value="1"/>
</dbReference>
<feature type="domain" description="Trehalase-like N-terminal" evidence="3">
    <location>
        <begin position="42"/>
        <end position="189"/>
    </location>
</feature>
<dbReference type="InterPro" id="IPR011613">
    <property type="entry name" value="GH15-like"/>
</dbReference>
<organism evidence="4 5">
    <name type="scientific">Micromonospora solifontis</name>
    <dbReference type="NCBI Taxonomy" id="2487138"/>
    <lineage>
        <taxon>Bacteria</taxon>
        <taxon>Bacillati</taxon>
        <taxon>Actinomycetota</taxon>
        <taxon>Actinomycetes</taxon>
        <taxon>Micromonosporales</taxon>
        <taxon>Micromonosporaceae</taxon>
        <taxon>Micromonospora</taxon>
    </lineage>
</organism>
<evidence type="ECO:0000256" key="1">
    <source>
        <dbReference type="SAM" id="MobiDB-lite"/>
    </source>
</evidence>
<protein>
    <submittedName>
        <fullName evidence="4">Glycoside hydrolase family 15 protein</fullName>
    </submittedName>
</protein>
<gene>
    <name evidence="4" type="ORF">EFE23_06415</name>
</gene>
<dbReference type="InterPro" id="IPR012341">
    <property type="entry name" value="6hp_glycosidase-like_sf"/>
</dbReference>
<dbReference type="GO" id="GO:0016787">
    <property type="term" value="F:hydrolase activity"/>
    <property type="evidence" value="ECO:0007669"/>
    <property type="project" value="UniProtKB-KW"/>
</dbReference>
<feature type="domain" description="GH15-like" evidence="2">
    <location>
        <begin position="265"/>
        <end position="621"/>
    </location>
</feature>
<sequence length="651" mass="71024">MSILLRQPVAFPPPSSGNAPRTTDHGPRVAHAGGAGRVDTAVPRINDHGFLADGRSAALVDRDGAVNWWCPARFDGPSVFGRLLDDGAGHWSIRPEGRYTSERSYLDDSLVLRTVFTTATGAVAVTDALALEPGARGHDIGLRSPRVLARVVEGLSGEVPMRVEYRPRFEYGRVCAYLTQTDGVIEATAGACHLELRANVPMTCGDGMAAGRFTARAGSAHHFTLGYAPTYDERPPALPDADQVVAETAAGWRSWAGLHEYHGLYRDQVRRSALVVQGMTYGPSGAVVAAATTSLPEEPGGDRNYDYRYVWVRDFSLTLQALWLAACPDEANRQFAWVSRAMGRIEDEPVPIMYGVEGERDLTEHRLDHLAGYAGSRPVLVGNDAWRQRQTDVLGEILDAAWLMRHYLDPMSPDVRHLLHALADQAVRDWRRPDAGMWEARDAERHYLSSKVQCWTALDRAVRFGPRIGDAGDVARWAAARDEVRELVLTQGWNERVGAYTGALGSDDLDASVLIMPLVGFLPADDPRMRATVDVVERRLSRDGLLRRWDGDPAGFVICSFWLVGCLARAGELDRAQRLFTRLAARANDLGLYAEQIDQATGEQLGNFPQAFSHIGLINAAGHLTEAAERLGGAARQTVPAGTAITEGAPG</sequence>
<dbReference type="InterPro" id="IPR008928">
    <property type="entry name" value="6-hairpin_glycosidase_sf"/>
</dbReference>
<keyword evidence="5" id="KW-1185">Reference proteome</keyword>
<dbReference type="Proteomes" id="UP000280698">
    <property type="component" value="Unassembled WGS sequence"/>
</dbReference>
<feature type="region of interest" description="Disordered" evidence="1">
    <location>
        <begin position="7"/>
        <end position="36"/>
    </location>
</feature>
<evidence type="ECO:0000259" key="2">
    <source>
        <dbReference type="Pfam" id="PF00723"/>
    </source>
</evidence>